<evidence type="ECO:0000256" key="1">
    <source>
        <dbReference type="SAM" id="MobiDB-lite"/>
    </source>
</evidence>
<dbReference type="EMBL" id="KI964010">
    <property type="protein sequence ID" value="EUC44152.1"/>
    <property type="molecule type" value="Genomic_DNA"/>
</dbReference>
<dbReference type="Proteomes" id="UP000054032">
    <property type="component" value="Unassembled WGS sequence"/>
</dbReference>
<reference evidence="3 4" key="1">
    <citation type="journal article" date="2013" name="PLoS Genet.">
        <title>Comparative genome structure, secondary metabolite, and effector coding capacity across Cochliobolus pathogens.</title>
        <authorList>
            <person name="Condon B.J."/>
            <person name="Leng Y."/>
            <person name="Wu D."/>
            <person name="Bushley K.E."/>
            <person name="Ohm R.A."/>
            <person name="Otillar R."/>
            <person name="Martin J."/>
            <person name="Schackwitz W."/>
            <person name="Grimwood J."/>
            <person name="MohdZainudin N."/>
            <person name="Xue C."/>
            <person name="Wang R."/>
            <person name="Manning V.A."/>
            <person name="Dhillon B."/>
            <person name="Tu Z.J."/>
            <person name="Steffenson B.J."/>
            <person name="Salamov A."/>
            <person name="Sun H."/>
            <person name="Lowry S."/>
            <person name="LaButti K."/>
            <person name="Han J."/>
            <person name="Copeland A."/>
            <person name="Lindquist E."/>
            <person name="Barry K."/>
            <person name="Schmutz J."/>
            <person name="Baker S.E."/>
            <person name="Ciuffetti L.M."/>
            <person name="Grigoriev I.V."/>
            <person name="Zhong S."/>
            <person name="Turgeon B.G."/>
        </authorList>
    </citation>
    <scope>NUCLEOTIDE SEQUENCE [LARGE SCALE GENOMIC DNA]</scope>
    <source>
        <strain evidence="3 4">ATCC 44560</strain>
    </source>
</reference>
<keyword evidence="4" id="KW-1185">Reference proteome</keyword>
<keyword evidence="2" id="KW-0472">Membrane</keyword>
<name>W6YXL1_COCMI</name>
<protein>
    <recommendedName>
        <fullName evidence="5">Transmembrane protein</fullName>
    </recommendedName>
</protein>
<evidence type="ECO:0008006" key="5">
    <source>
        <dbReference type="Google" id="ProtNLM"/>
    </source>
</evidence>
<sequence length="121" mass="14090">MVQWFQDCFIHSQPSKKKGKTHQGKLDHPNHCMPHPSKPVNITFSINYPNDPSTSHPVRTNTSTKQQIHHPPFFSFSEPLQTENKPPKHHRMQHAFIVLSSFSFFLFMLIRACKTISSKHM</sequence>
<dbReference type="RefSeq" id="XP_007689314.1">
    <property type="nucleotide sequence ID" value="XM_007691124.1"/>
</dbReference>
<feature type="transmembrane region" description="Helical" evidence="2">
    <location>
        <begin position="94"/>
        <end position="113"/>
    </location>
</feature>
<proteinExistence type="predicted"/>
<evidence type="ECO:0000256" key="2">
    <source>
        <dbReference type="SAM" id="Phobius"/>
    </source>
</evidence>
<dbReference type="HOGENOM" id="CLU_2037622_0_0_1"/>
<keyword evidence="2" id="KW-1133">Transmembrane helix</keyword>
<dbReference type="GeneID" id="19123364"/>
<accession>W6YXL1</accession>
<evidence type="ECO:0000313" key="3">
    <source>
        <dbReference type="EMBL" id="EUC44152.1"/>
    </source>
</evidence>
<dbReference type="KEGG" id="bor:COCMIDRAFT_37962"/>
<organism evidence="3 4">
    <name type="scientific">Bipolaris oryzae ATCC 44560</name>
    <dbReference type="NCBI Taxonomy" id="930090"/>
    <lineage>
        <taxon>Eukaryota</taxon>
        <taxon>Fungi</taxon>
        <taxon>Dikarya</taxon>
        <taxon>Ascomycota</taxon>
        <taxon>Pezizomycotina</taxon>
        <taxon>Dothideomycetes</taxon>
        <taxon>Pleosporomycetidae</taxon>
        <taxon>Pleosporales</taxon>
        <taxon>Pleosporineae</taxon>
        <taxon>Pleosporaceae</taxon>
        <taxon>Bipolaris</taxon>
    </lineage>
</organism>
<dbReference type="AlphaFoldDB" id="W6YXL1"/>
<gene>
    <name evidence="3" type="ORF">COCMIDRAFT_37962</name>
</gene>
<feature type="region of interest" description="Disordered" evidence="1">
    <location>
        <begin position="14"/>
        <end position="34"/>
    </location>
</feature>
<evidence type="ECO:0000313" key="4">
    <source>
        <dbReference type="Proteomes" id="UP000054032"/>
    </source>
</evidence>
<feature type="compositionally biased region" description="Basic residues" evidence="1">
    <location>
        <begin position="14"/>
        <end position="23"/>
    </location>
</feature>
<keyword evidence="2" id="KW-0812">Transmembrane</keyword>